<keyword evidence="1" id="KW-0732">Signal</keyword>
<dbReference type="RefSeq" id="WP_079690122.1">
    <property type="nucleotide sequence ID" value="NZ_FUZU01000005.1"/>
</dbReference>
<dbReference type="AlphaFoldDB" id="A0A1T5ML19"/>
<proteinExistence type="predicted"/>
<organism evidence="2 3">
    <name type="scientific">Ohtaekwangia koreensis</name>
    <dbReference type="NCBI Taxonomy" id="688867"/>
    <lineage>
        <taxon>Bacteria</taxon>
        <taxon>Pseudomonadati</taxon>
        <taxon>Bacteroidota</taxon>
        <taxon>Cytophagia</taxon>
        <taxon>Cytophagales</taxon>
        <taxon>Fulvivirgaceae</taxon>
        <taxon>Ohtaekwangia</taxon>
    </lineage>
</organism>
<accession>A0A1T5ML19</accession>
<evidence type="ECO:0000313" key="2">
    <source>
        <dbReference type="EMBL" id="SKC88559.1"/>
    </source>
</evidence>
<keyword evidence="3" id="KW-1185">Reference proteome</keyword>
<dbReference type="OrthoDB" id="975515at2"/>
<feature type="chain" id="PRO_5013227994" description="DUF4595 domain-containing protein" evidence="1">
    <location>
        <begin position="22"/>
        <end position="315"/>
    </location>
</feature>
<name>A0A1T5ML19_9BACT</name>
<protein>
    <recommendedName>
        <fullName evidence="4">DUF4595 domain-containing protein</fullName>
    </recommendedName>
</protein>
<gene>
    <name evidence="2" type="ORF">SAMN05660236_5624</name>
</gene>
<dbReference type="PROSITE" id="PS51257">
    <property type="entry name" value="PROKAR_LIPOPROTEIN"/>
    <property type="match status" value="1"/>
</dbReference>
<dbReference type="Proteomes" id="UP000190961">
    <property type="component" value="Unassembled WGS sequence"/>
</dbReference>
<evidence type="ECO:0000313" key="3">
    <source>
        <dbReference type="Proteomes" id="UP000190961"/>
    </source>
</evidence>
<sequence>MKKTLKTSAMFAALLSCLALSCFIFSGCDDNPDVCVKCSAEYAKERKVKQIVYYDKTSVLQEKYTFFYEDNLIDSIVRVSYADASAKVSATDSIVTRLKVHYASGECTPSSYTAKTYTSGSPVSVEKAFLAISGDEVTNKHLAFYPDEDFLVVDETADIDYSYDGSGKVISRNGTDYGILVWPNLYGNENSYTYTGNNITHVNAQKEQAGYTLDNVFDAKPNPFNLQGGVLYYLNLISYPDQEYFETLAADRNNATKMVYKGTDTSNSFVTMTFTLTYSYDGLNYPAKVNIYEVKDDDVYGDSETDHGTYLFSYY</sequence>
<feature type="signal peptide" evidence="1">
    <location>
        <begin position="1"/>
        <end position="21"/>
    </location>
</feature>
<evidence type="ECO:0008006" key="4">
    <source>
        <dbReference type="Google" id="ProtNLM"/>
    </source>
</evidence>
<reference evidence="2 3" key="1">
    <citation type="submission" date="2017-02" db="EMBL/GenBank/DDBJ databases">
        <authorList>
            <person name="Peterson S.W."/>
        </authorList>
    </citation>
    <scope>NUCLEOTIDE SEQUENCE [LARGE SCALE GENOMIC DNA]</scope>
    <source>
        <strain evidence="2 3">DSM 25262</strain>
    </source>
</reference>
<evidence type="ECO:0000256" key="1">
    <source>
        <dbReference type="SAM" id="SignalP"/>
    </source>
</evidence>
<dbReference type="EMBL" id="FUZU01000005">
    <property type="protein sequence ID" value="SKC88559.1"/>
    <property type="molecule type" value="Genomic_DNA"/>
</dbReference>